<feature type="transmembrane region" description="Helical" evidence="1">
    <location>
        <begin position="201"/>
        <end position="221"/>
    </location>
</feature>
<sequence length="251" mass="27237">EEIQVFLAASPRNAADALIKTLRQAGLDPYLIDFKPLALARLVDKPTAIIVDAQSTELDIVIMVDGIPQPVRSLSLPNKAPTLSEKLPAIIEELKRTIKFYNSIHSEKPLDSSIPIFVSGELAQEPEVCQSLASELKYPVSPLVPPLECPEGLAPSQYMVNIGLALKELSPPKAKANFSLVNLNALPEAYRPKPISLTKTLIVPGIIVIAIGLLFPLVTLVQDATADTASLRGELDTINQLIEQRLTQLRA</sequence>
<reference evidence="2" key="1">
    <citation type="journal article" date="2014" name="Front. Microbiol.">
        <title>High frequency of phylogenetically diverse reductive dehalogenase-homologous genes in deep subseafloor sedimentary metagenomes.</title>
        <authorList>
            <person name="Kawai M."/>
            <person name="Futagami T."/>
            <person name="Toyoda A."/>
            <person name="Takaki Y."/>
            <person name="Nishi S."/>
            <person name="Hori S."/>
            <person name="Arai W."/>
            <person name="Tsubouchi T."/>
            <person name="Morono Y."/>
            <person name="Uchiyama I."/>
            <person name="Ito T."/>
            <person name="Fujiyama A."/>
            <person name="Inagaki F."/>
            <person name="Takami H."/>
        </authorList>
    </citation>
    <scope>NUCLEOTIDE SEQUENCE</scope>
    <source>
        <strain evidence="2">Expedition CK06-06</strain>
    </source>
</reference>
<evidence type="ECO:0000313" key="2">
    <source>
        <dbReference type="EMBL" id="GAI33066.1"/>
    </source>
</evidence>
<proteinExistence type="predicted"/>
<keyword evidence="1" id="KW-1133">Transmembrane helix</keyword>
<name>X1NS80_9ZZZZ</name>
<evidence type="ECO:0000256" key="1">
    <source>
        <dbReference type="SAM" id="Phobius"/>
    </source>
</evidence>
<dbReference type="EMBL" id="BARV01032265">
    <property type="protein sequence ID" value="GAI33066.1"/>
    <property type="molecule type" value="Genomic_DNA"/>
</dbReference>
<gene>
    <name evidence="2" type="ORF">S06H3_50908</name>
</gene>
<dbReference type="AlphaFoldDB" id="X1NS80"/>
<accession>X1NS80</accession>
<comment type="caution">
    <text evidence="2">The sequence shown here is derived from an EMBL/GenBank/DDBJ whole genome shotgun (WGS) entry which is preliminary data.</text>
</comment>
<feature type="non-terminal residue" evidence="2">
    <location>
        <position position="1"/>
    </location>
</feature>
<keyword evidence="1" id="KW-0472">Membrane</keyword>
<keyword evidence="1" id="KW-0812">Transmembrane</keyword>
<feature type="non-terminal residue" evidence="2">
    <location>
        <position position="251"/>
    </location>
</feature>
<organism evidence="2">
    <name type="scientific">marine sediment metagenome</name>
    <dbReference type="NCBI Taxonomy" id="412755"/>
    <lineage>
        <taxon>unclassified sequences</taxon>
        <taxon>metagenomes</taxon>
        <taxon>ecological metagenomes</taxon>
    </lineage>
</organism>
<evidence type="ECO:0008006" key="3">
    <source>
        <dbReference type="Google" id="ProtNLM"/>
    </source>
</evidence>
<protein>
    <recommendedName>
        <fullName evidence="3">GspL periplasmic domain-containing protein</fullName>
    </recommendedName>
</protein>